<evidence type="ECO:0000256" key="2">
    <source>
        <dbReference type="ARBA" id="ARBA00022525"/>
    </source>
</evidence>
<proteinExistence type="predicted"/>
<dbReference type="PROSITE" id="PS51461">
    <property type="entry name" value="NC1_FIB"/>
    <property type="match status" value="1"/>
</dbReference>
<dbReference type="InterPro" id="IPR000885">
    <property type="entry name" value="Fib_collagen_C"/>
</dbReference>
<name>A0AAV1Q294_SCOSC</name>
<comment type="caution">
    <text evidence="5">The sequence shown here is derived from an EMBL/GenBank/DDBJ whole genome shotgun (WGS) entry which is preliminary data.</text>
</comment>
<feature type="non-terminal residue" evidence="5">
    <location>
        <position position="1"/>
    </location>
</feature>
<accession>A0AAV1Q294</accession>
<dbReference type="Proteomes" id="UP001314229">
    <property type="component" value="Unassembled WGS sequence"/>
</dbReference>
<dbReference type="AlphaFoldDB" id="A0AAV1Q294"/>
<comment type="subcellular location">
    <subcellularLocation>
        <location evidence="1">Secreted</location>
    </subcellularLocation>
</comment>
<gene>
    <name evidence="5" type="ORF">FSCOSCO3_A005650</name>
</gene>
<dbReference type="GO" id="GO:0005576">
    <property type="term" value="C:extracellular region"/>
    <property type="evidence" value="ECO:0007669"/>
    <property type="project" value="UniProtKB-SubCell"/>
</dbReference>
<dbReference type="GO" id="GO:0005201">
    <property type="term" value="F:extracellular matrix structural constituent"/>
    <property type="evidence" value="ECO:0007669"/>
    <property type="project" value="InterPro"/>
</dbReference>
<dbReference type="GO" id="GO:0005581">
    <property type="term" value="C:collagen trimer"/>
    <property type="evidence" value="ECO:0007669"/>
    <property type="project" value="UniProtKB-KW"/>
</dbReference>
<dbReference type="EMBL" id="CAWUFR010000497">
    <property type="protein sequence ID" value="CAK6978562.1"/>
    <property type="molecule type" value="Genomic_DNA"/>
</dbReference>
<sequence length="175" mass="19702">LYYIDPNQGSPGDAFQVYCDFTAEPKTCLSPLQPQVPVKAWLKDSGTDMSFHWLSTVEDGFQFEYPGADVVQMRFLRLNSRLSTQKVTYSCQQGSRQSHTEREVKFLADTRTQSYLGALRDCAPSGELESGPQKSVFQFESEDLQLLPLRDLAVFGNNKEDTEEFGFTIGPACFS</sequence>
<dbReference type="SMART" id="SM00038">
    <property type="entry name" value="COLFI"/>
    <property type="match status" value="1"/>
</dbReference>
<evidence type="ECO:0000259" key="4">
    <source>
        <dbReference type="PROSITE" id="PS51461"/>
    </source>
</evidence>
<feature type="domain" description="Fibrillar collagen NC1" evidence="4">
    <location>
        <begin position="1"/>
        <end position="175"/>
    </location>
</feature>
<keyword evidence="2" id="KW-0964">Secreted</keyword>
<evidence type="ECO:0000256" key="1">
    <source>
        <dbReference type="ARBA" id="ARBA00004613"/>
    </source>
</evidence>
<dbReference type="EMBL" id="CAWUFR010000497">
    <property type="protein sequence ID" value="CAK6978561.1"/>
    <property type="molecule type" value="Genomic_DNA"/>
</dbReference>
<keyword evidence="3 5" id="KW-0176">Collagen</keyword>
<dbReference type="Gene3D" id="2.60.120.1000">
    <property type="match status" value="1"/>
</dbReference>
<evidence type="ECO:0000313" key="5">
    <source>
        <dbReference type="EMBL" id="CAK6978562.1"/>
    </source>
</evidence>
<dbReference type="Pfam" id="PF01410">
    <property type="entry name" value="COLFI"/>
    <property type="match status" value="1"/>
</dbReference>
<evidence type="ECO:0000313" key="6">
    <source>
        <dbReference type="Proteomes" id="UP001314229"/>
    </source>
</evidence>
<reference evidence="5 6" key="1">
    <citation type="submission" date="2024-01" db="EMBL/GenBank/DDBJ databases">
        <authorList>
            <person name="Alioto T."/>
            <person name="Alioto T."/>
            <person name="Gomez Garrido J."/>
        </authorList>
    </citation>
    <scope>NUCLEOTIDE SEQUENCE [LARGE SCALE GENOMIC DNA]</scope>
</reference>
<evidence type="ECO:0000256" key="3">
    <source>
        <dbReference type="ARBA" id="ARBA00023119"/>
    </source>
</evidence>
<protein>
    <submittedName>
        <fullName evidence="5">Collagen alpha-1(I) chain isoform X2</fullName>
    </submittedName>
</protein>
<organism evidence="5 6">
    <name type="scientific">Scomber scombrus</name>
    <name type="common">Atlantic mackerel</name>
    <name type="synonym">Scomber vernalis</name>
    <dbReference type="NCBI Taxonomy" id="13677"/>
    <lineage>
        <taxon>Eukaryota</taxon>
        <taxon>Metazoa</taxon>
        <taxon>Chordata</taxon>
        <taxon>Craniata</taxon>
        <taxon>Vertebrata</taxon>
        <taxon>Euteleostomi</taxon>
        <taxon>Actinopterygii</taxon>
        <taxon>Neopterygii</taxon>
        <taxon>Teleostei</taxon>
        <taxon>Neoteleostei</taxon>
        <taxon>Acanthomorphata</taxon>
        <taxon>Pelagiaria</taxon>
        <taxon>Scombriformes</taxon>
        <taxon>Scombridae</taxon>
        <taxon>Scomber</taxon>
    </lineage>
</organism>
<keyword evidence="6" id="KW-1185">Reference proteome</keyword>